<dbReference type="AlphaFoldDB" id="A0AAX1JJW3"/>
<dbReference type="KEGG" id="mku:I2456_08515"/>
<reference evidence="2" key="2">
    <citation type="submission" date="2020-02" db="EMBL/GenBank/DDBJ databases">
        <authorList>
            <person name="Matsumoto Y."/>
            <person name="Kinjo T."/>
            <person name="Motooka D."/>
            <person name="Nabeya D."/>
            <person name="Jung N."/>
            <person name="Uechi K."/>
            <person name="Horii T."/>
            <person name="Iida T."/>
            <person name="Fujita J."/>
            <person name="Nakamura S."/>
        </authorList>
    </citation>
    <scope>NUCLEOTIDE SEQUENCE</scope>
    <source>
        <strain evidence="2">JCM 13573</strain>
    </source>
</reference>
<dbReference type="EMBL" id="BLKU01000003">
    <property type="protein sequence ID" value="GFG64075.1"/>
    <property type="molecule type" value="Genomic_DNA"/>
</dbReference>
<feature type="chain" id="PRO_5043892190" description="Serine protease" evidence="1">
    <location>
        <begin position="30"/>
        <end position="245"/>
    </location>
</feature>
<name>A0AAX1JJW3_9MYCO</name>
<dbReference type="Proteomes" id="UP000663583">
    <property type="component" value="Chromosome"/>
</dbReference>
<proteinExistence type="predicted"/>
<evidence type="ECO:0000256" key="1">
    <source>
        <dbReference type="SAM" id="SignalP"/>
    </source>
</evidence>
<feature type="signal peptide" evidence="1">
    <location>
        <begin position="1"/>
        <end position="29"/>
    </location>
</feature>
<dbReference type="Proteomes" id="UP000465306">
    <property type="component" value="Unassembled WGS sequence"/>
</dbReference>
<evidence type="ECO:0000313" key="5">
    <source>
        <dbReference type="Proteomes" id="UP000663583"/>
    </source>
</evidence>
<reference evidence="3" key="3">
    <citation type="submission" date="2020-11" db="EMBL/GenBank/DDBJ databases">
        <title>Intraspecies plasmid and genomic variation of Mycobacterium kubicae revealed by the complete genome sequences of two clinical isolates.</title>
        <authorList>
            <person name="Hendrix J.R."/>
            <person name="Epperson L.E."/>
            <person name="Honda J.R."/>
            <person name="Strong M."/>
        </authorList>
    </citation>
    <scope>NUCLEOTIDE SEQUENCE</scope>
    <source>
        <strain evidence="3">JCM 13573</strain>
    </source>
</reference>
<accession>A0AAX1JJW3</accession>
<gene>
    <name evidence="3" type="ORF">I2456_08515</name>
    <name evidence="2" type="ORF">MKUB_15650</name>
</gene>
<reference evidence="2 4" key="1">
    <citation type="journal article" date="2019" name="Emerg. Microbes Infect.">
        <title>Comprehensive subspecies identification of 175 nontuberculous mycobacteria species based on 7547 genomic profiles.</title>
        <authorList>
            <person name="Matsumoto Y."/>
            <person name="Kinjo T."/>
            <person name="Motooka D."/>
            <person name="Nabeya D."/>
            <person name="Jung N."/>
            <person name="Uechi K."/>
            <person name="Horii T."/>
            <person name="Iida T."/>
            <person name="Fujita J."/>
            <person name="Nakamura S."/>
        </authorList>
    </citation>
    <scope>NUCLEOTIDE SEQUENCE [LARGE SCALE GENOMIC DNA]</scope>
    <source>
        <strain evidence="2 4">JCM 13573</strain>
    </source>
</reference>
<evidence type="ECO:0008006" key="6">
    <source>
        <dbReference type="Google" id="ProtNLM"/>
    </source>
</evidence>
<dbReference type="EMBL" id="CP065047">
    <property type="protein sequence ID" value="QPI40620.1"/>
    <property type="molecule type" value="Genomic_DNA"/>
</dbReference>
<keyword evidence="1" id="KW-0732">Signal</keyword>
<organism evidence="3 5">
    <name type="scientific">Mycobacterium kubicae</name>
    <dbReference type="NCBI Taxonomy" id="120959"/>
    <lineage>
        <taxon>Bacteria</taxon>
        <taxon>Bacillati</taxon>
        <taxon>Actinomycetota</taxon>
        <taxon>Actinomycetes</taxon>
        <taxon>Mycobacteriales</taxon>
        <taxon>Mycobacteriaceae</taxon>
        <taxon>Mycobacterium</taxon>
        <taxon>Mycobacterium simiae complex</taxon>
    </lineage>
</organism>
<protein>
    <recommendedName>
        <fullName evidence="6">Serine protease</fullName>
    </recommendedName>
</protein>
<evidence type="ECO:0000313" key="2">
    <source>
        <dbReference type="EMBL" id="GFG64075.1"/>
    </source>
</evidence>
<keyword evidence="4" id="KW-1185">Reference proteome</keyword>
<sequence>MQTLRRDVCGFAAAIVLVLAVIRPAPANADPGVTVFPGMEIHQGNAACVVGFVEPQMRIALTSGRCDVDPIVTDSRDRVIGVVLLARTDTLTGSNGPAAGVEYEVIKLSPSVGATQQLPIGRPLDVTPAVHPQPALPVCRSASVGAQSCGRIGSAGNGRFVLTAMATDKGYLGGPVYVLTDDNRAVIVGLLDGSRESMPEAQSWQAVMQQLYLDTRSRTAPQPPVEVRMISRHGGVTNQERNPRP</sequence>
<evidence type="ECO:0000313" key="4">
    <source>
        <dbReference type="Proteomes" id="UP000465306"/>
    </source>
</evidence>
<evidence type="ECO:0000313" key="3">
    <source>
        <dbReference type="EMBL" id="QPI40620.1"/>
    </source>
</evidence>